<dbReference type="GO" id="GO:0006779">
    <property type="term" value="P:porphyrin-containing compound biosynthetic process"/>
    <property type="evidence" value="ECO:0007669"/>
    <property type="project" value="InterPro"/>
</dbReference>
<gene>
    <name evidence="2" type="ORF">ADM99_07385</name>
</gene>
<dbReference type="EMBL" id="LGCK01000007">
    <property type="protein sequence ID" value="KPL72863.1"/>
    <property type="molecule type" value="Genomic_DNA"/>
</dbReference>
<accession>A0A0P6X0S5</accession>
<dbReference type="Gene3D" id="3.20.20.210">
    <property type="match status" value="1"/>
</dbReference>
<dbReference type="RefSeq" id="WP_062421014.1">
    <property type="nucleotide sequence ID" value="NZ_BBYA01000008.1"/>
</dbReference>
<dbReference type="InterPro" id="IPR038071">
    <property type="entry name" value="UROD/MetE-like_sf"/>
</dbReference>
<dbReference type="GO" id="GO:0004853">
    <property type="term" value="F:uroporphyrinogen decarboxylase activity"/>
    <property type="evidence" value="ECO:0007669"/>
    <property type="project" value="InterPro"/>
</dbReference>
<keyword evidence="3" id="KW-1185">Reference proteome</keyword>
<dbReference type="InterPro" id="IPR000257">
    <property type="entry name" value="Uroporphyrinogen_deCOase"/>
</dbReference>
<dbReference type="PANTHER" id="PTHR47099:SF1">
    <property type="entry name" value="METHYLCOBAMIDE:COM METHYLTRANSFERASE MTBA"/>
    <property type="match status" value="1"/>
</dbReference>
<sequence length="382" mass="42825">MAWTSRERVIAAINHHEPDRVPIDFTPLQAFYQNLKDYLEIQIDETIQPNMAMEVIPHPKVLQAIGADLISVKLASGRGKKPPMHSDGLVEDAWGVVYRPVSQPAGGMYYEAVINPLANVDEEKLERYPWPEVDVPGRFEDTAENACKLFNETDFALVGRFGGPIIETAVYLMGFEKWMITAASEPDLAARILEKITEVQISLDRIGLEAAGRYLQIFKVSGEDYGGQKGPLYSMKMFRSLLLPCLKKRIDAARGYLKKVNPDCKIMLHSCGSVRRFLPALIDAGIQILDPVQPLAAEMDSFELKREFGRQLCFHGGVDIQEVLPFGTEEDVIEETRKRIKAFAPEGGYLLSTSHNVQADIPPANFMTMIKTAHDFGIYPIR</sequence>
<evidence type="ECO:0000313" key="3">
    <source>
        <dbReference type="Proteomes" id="UP000050430"/>
    </source>
</evidence>
<evidence type="ECO:0000259" key="1">
    <source>
        <dbReference type="Pfam" id="PF01208"/>
    </source>
</evidence>
<protein>
    <recommendedName>
        <fullName evidence="1">Uroporphyrinogen decarboxylase (URO-D) domain-containing protein</fullName>
    </recommendedName>
</protein>
<dbReference type="PANTHER" id="PTHR47099">
    <property type="entry name" value="METHYLCOBAMIDE:COM METHYLTRANSFERASE MTBA"/>
    <property type="match status" value="1"/>
</dbReference>
<dbReference type="AlphaFoldDB" id="A0A0P6X0S5"/>
<dbReference type="Pfam" id="PF01208">
    <property type="entry name" value="URO-D"/>
    <property type="match status" value="1"/>
</dbReference>
<dbReference type="InterPro" id="IPR052024">
    <property type="entry name" value="Methanogen_methyltrans"/>
</dbReference>
<proteinExistence type="predicted"/>
<dbReference type="STRING" id="229920.ADM99_07385"/>
<feature type="domain" description="Uroporphyrinogen decarboxylase (URO-D)" evidence="1">
    <location>
        <begin position="122"/>
        <end position="375"/>
    </location>
</feature>
<name>A0A0P6X0S5_9CHLR</name>
<organism evidence="2 3">
    <name type="scientific">Leptolinea tardivitalis</name>
    <dbReference type="NCBI Taxonomy" id="229920"/>
    <lineage>
        <taxon>Bacteria</taxon>
        <taxon>Bacillati</taxon>
        <taxon>Chloroflexota</taxon>
        <taxon>Anaerolineae</taxon>
        <taxon>Anaerolineales</taxon>
        <taxon>Anaerolineaceae</taxon>
        <taxon>Leptolinea</taxon>
    </lineage>
</organism>
<dbReference type="OrthoDB" id="9771599at2"/>
<comment type="caution">
    <text evidence="2">The sequence shown here is derived from an EMBL/GenBank/DDBJ whole genome shotgun (WGS) entry which is preliminary data.</text>
</comment>
<reference evidence="2 3" key="1">
    <citation type="submission" date="2015-07" db="EMBL/GenBank/DDBJ databases">
        <title>Genome sequence of Leptolinea tardivitalis DSM 16556.</title>
        <authorList>
            <person name="Hemp J."/>
            <person name="Ward L.M."/>
            <person name="Pace L.A."/>
            <person name="Fischer W.W."/>
        </authorList>
    </citation>
    <scope>NUCLEOTIDE SEQUENCE [LARGE SCALE GENOMIC DNA]</scope>
    <source>
        <strain evidence="2 3">YMTK-2</strain>
    </source>
</reference>
<evidence type="ECO:0000313" key="2">
    <source>
        <dbReference type="EMBL" id="KPL72863.1"/>
    </source>
</evidence>
<dbReference type="SUPFAM" id="SSF51726">
    <property type="entry name" value="UROD/MetE-like"/>
    <property type="match status" value="1"/>
</dbReference>
<dbReference type="Proteomes" id="UP000050430">
    <property type="component" value="Unassembled WGS sequence"/>
</dbReference>